<keyword evidence="4 6" id="KW-0560">Oxidoreductase</keyword>
<evidence type="ECO:0000259" key="5">
    <source>
        <dbReference type="Pfam" id="PF01266"/>
    </source>
</evidence>
<evidence type="ECO:0000256" key="1">
    <source>
        <dbReference type="ARBA" id="ARBA00001974"/>
    </source>
</evidence>
<dbReference type="Pfam" id="PF01266">
    <property type="entry name" value="DAO"/>
    <property type="match status" value="1"/>
</dbReference>
<evidence type="ECO:0000256" key="4">
    <source>
        <dbReference type="ARBA" id="ARBA00023002"/>
    </source>
</evidence>
<dbReference type="NCBIfam" id="NF008425">
    <property type="entry name" value="PRK11259.1"/>
    <property type="match status" value="1"/>
</dbReference>
<dbReference type="Gene3D" id="3.30.9.10">
    <property type="entry name" value="D-Amino Acid Oxidase, subunit A, domain 2"/>
    <property type="match status" value="1"/>
</dbReference>
<evidence type="ECO:0000313" key="7">
    <source>
        <dbReference type="Proteomes" id="UP001597221"/>
    </source>
</evidence>
<dbReference type="GO" id="GO:0050131">
    <property type="term" value="F:N-methyl-L-amino-acid oxidase activity"/>
    <property type="evidence" value="ECO:0007669"/>
    <property type="project" value="UniProtKB-EC"/>
</dbReference>
<comment type="cofactor">
    <cofactor evidence="1">
        <name>FAD</name>
        <dbReference type="ChEBI" id="CHEBI:57692"/>
    </cofactor>
</comment>
<name>A0ABW4HSE9_9BACI</name>
<feature type="domain" description="FAD dependent oxidoreductase" evidence="5">
    <location>
        <begin position="4"/>
        <end position="356"/>
    </location>
</feature>
<comment type="caution">
    <text evidence="6">The sequence shown here is derived from an EMBL/GenBank/DDBJ whole genome shotgun (WGS) entry which is preliminary data.</text>
</comment>
<gene>
    <name evidence="6" type="primary">solA</name>
    <name evidence="6" type="ORF">ACFSBH_11065</name>
</gene>
<dbReference type="PANTHER" id="PTHR10961:SF7">
    <property type="entry name" value="FAD DEPENDENT OXIDOREDUCTASE DOMAIN-CONTAINING PROTEIN"/>
    <property type="match status" value="1"/>
</dbReference>
<dbReference type="Proteomes" id="UP001597221">
    <property type="component" value="Unassembled WGS sequence"/>
</dbReference>
<dbReference type="SUPFAM" id="SSF54373">
    <property type="entry name" value="FAD-linked reductases, C-terminal domain"/>
    <property type="match status" value="1"/>
</dbReference>
<dbReference type="InterPro" id="IPR045170">
    <property type="entry name" value="MTOX"/>
</dbReference>
<dbReference type="RefSeq" id="WP_379597504.1">
    <property type="nucleotide sequence ID" value="NZ_JBHUDE010000048.1"/>
</dbReference>
<evidence type="ECO:0000256" key="3">
    <source>
        <dbReference type="ARBA" id="ARBA00022827"/>
    </source>
</evidence>
<dbReference type="Gene3D" id="3.50.50.60">
    <property type="entry name" value="FAD/NAD(P)-binding domain"/>
    <property type="match status" value="1"/>
</dbReference>
<sequence length="375" mass="41453">MDFDVVIVGAGTAGMAAGYFLSKRGKRVALIDAYDPPHTEGSNHGETRIIRHAYGEGSHYVSMALRASELWGELEQEVDRKIFYNTGVLNIGTKDSAFLKNVITTADTFNLPVEVLSAEEVNNRWPGFKLEKNLVGCFEKTSGVLLSEEAIRAYRELSLKYGAILLSNAKIEKMIVNDSKVEVRLDGKKINGNQLLITAGKGTNHVLSLLGLELPLTPLRKTFSWFQTNEEIYNAAVFPAWTFDDGNQTYYGFPSIEKSGFKIGRHDGGMPVDPLKSLDKFGQHPADQSDVTDFAEKHFSSLGPHNIGKVCTYNMTPDGDFIIDRLPNYSNIFVASGFSGHGFKFGSVIGEILSQMMIDKDTDLDITPFALSRFV</sequence>
<dbReference type="EC" id="1.5.3.2" evidence="6"/>
<evidence type="ECO:0000256" key="2">
    <source>
        <dbReference type="ARBA" id="ARBA00022630"/>
    </source>
</evidence>
<keyword evidence="3" id="KW-0274">FAD</keyword>
<reference evidence="7" key="1">
    <citation type="journal article" date="2019" name="Int. J. Syst. Evol. Microbiol.">
        <title>The Global Catalogue of Microorganisms (GCM) 10K type strain sequencing project: providing services to taxonomists for standard genome sequencing and annotation.</title>
        <authorList>
            <consortium name="The Broad Institute Genomics Platform"/>
            <consortium name="The Broad Institute Genome Sequencing Center for Infectious Disease"/>
            <person name="Wu L."/>
            <person name="Ma J."/>
        </authorList>
    </citation>
    <scope>NUCLEOTIDE SEQUENCE [LARGE SCALE GENOMIC DNA]</scope>
    <source>
        <strain evidence="7">CGMCC 1.12376</strain>
    </source>
</reference>
<keyword evidence="7" id="KW-1185">Reference proteome</keyword>
<organism evidence="6 7">
    <name type="scientific">Oceanobacillus luteolus</name>
    <dbReference type="NCBI Taxonomy" id="1274358"/>
    <lineage>
        <taxon>Bacteria</taxon>
        <taxon>Bacillati</taxon>
        <taxon>Bacillota</taxon>
        <taxon>Bacilli</taxon>
        <taxon>Bacillales</taxon>
        <taxon>Bacillaceae</taxon>
        <taxon>Oceanobacillus</taxon>
    </lineage>
</organism>
<evidence type="ECO:0000313" key="6">
    <source>
        <dbReference type="EMBL" id="MFD1608196.1"/>
    </source>
</evidence>
<protein>
    <submittedName>
        <fullName evidence="6">N-methyl-L-tryptophan oxidase</fullName>
        <ecNumber evidence="6">1.5.3.2</ecNumber>
    </submittedName>
</protein>
<proteinExistence type="predicted"/>
<dbReference type="InterPro" id="IPR006076">
    <property type="entry name" value="FAD-dep_OxRdtase"/>
</dbReference>
<dbReference type="EMBL" id="JBHUDE010000048">
    <property type="protein sequence ID" value="MFD1608196.1"/>
    <property type="molecule type" value="Genomic_DNA"/>
</dbReference>
<dbReference type="InterPro" id="IPR036188">
    <property type="entry name" value="FAD/NAD-bd_sf"/>
</dbReference>
<dbReference type="PANTHER" id="PTHR10961">
    <property type="entry name" value="PEROXISOMAL SARCOSINE OXIDASE"/>
    <property type="match status" value="1"/>
</dbReference>
<dbReference type="SUPFAM" id="SSF51905">
    <property type="entry name" value="FAD/NAD(P)-binding domain"/>
    <property type="match status" value="1"/>
</dbReference>
<accession>A0ABW4HSE9</accession>
<keyword evidence="2" id="KW-0285">Flavoprotein</keyword>